<evidence type="ECO:0000313" key="1">
    <source>
        <dbReference type="Proteomes" id="UP000887576"/>
    </source>
</evidence>
<name>A0AC34RHU2_9BILA</name>
<organism evidence="1 2">
    <name type="scientific">Panagrolaimus sp. JU765</name>
    <dbReference type="NCBI Taxonomy" id="591449"/>
    <lineage>
        <taxon>Eukaryota</taxon>
        <taxon>Metazoa</taxon>
        <taxon>Ecdysozoa</taxon>
        <taxon>Nematoda</taxon>
        <taxon>Chromadorea</taxon>
        <taxon>Rhabditida</taxon>
        <taxon>Tylenchina</taxon>
        <taxon>Panagrolaimomorpha</taxon>
        <taxon>Panagrolaimoidea</taxon>
        <taxon>Panagrolaimidae</taxon>
        <taxon>Panagrolaimus</taxon>
    </lineage>
</organism>
<evidence type="ECO:0000313" key="2">
    <source>
        <dbReference type="WBParaSite" id="JU765_v2.g7007.t1"/>
    </source>
</evidence>
<dbReference type="Proteomes" id="UP000887576">
    <property type="component" value="Unplaced"/>
</dbReference>
<protein>
    <submittedName>
        <fullName evidence="2">Uncharacterized protein</fullName>
    </submittedName>
</protein>
<proteinExistence type="predicted"/>
<accession>A0AC34RHU2</accession>
<dbReference type="WBParaSite" id="JU765_v2.g7007.t1">
    <property type="protein sequence ID" value="JU765_v2.g7007.t1"/>
    <property type="gene ID" value="JU765_v2.g7007"/>
</dbReference>
<reference evidence="2" key="1">
    <citation type="submission" date="2022-11" db="UniProtKB">
        <authorList>
            <consortium name="WormBaseParasite"/>
        </authorList>
    </citation>
    <scope>IDENTIFICATION</scope>
</reference>
<sequence length="380" mass="44515">MWDNEYQEEIQNLINGNDALFDNDVEFYLMVNYEIIPVKTAVDVTDELLKIKQGYFNEIPIAVAIQMNYTIPQFEYDQPLLSRLNFLAALILFKYYGKTDFPHQSNAIDFQEITNMIPAFAIDIMENCKSIKGKVDQLMISLIKLRQWSFKQIKRNENLDEFELQFTNCTALLDTIAKKDDIFQQDYHHEDSPYDFAPFKQEDVPSTYDSSNRQPAPPSREDMPLRHEDTFVHSFPPENTAANYTAEDQYVIASLSSLIEAFHEDYWKSNVKIINQDQRHFIDIINEVCEHSNFFLKRRPLHKLKERVDDFMFSLKSLKTEIENVIIAEAAFGKYKEFLADCEATLQVLFNQNILPAQKAWLRSLGHEKGPTRLRMESEL</sequence>